<evidence type="ECO:0000256" key="2">
    <source>
        <dbReference type="ARBA" id="ARBA00023235"/>
    </source>
</evidence>
<dbReference type="InterPro" id="IPR050275">
    <property type="entry name" value="PGM_Phosphatase"/>
</dbReference>
<dbReference type="GO" id="GO:0005737">
    <property type="term" value="C:cytoplasm"/>
    <property type="evidence" value="ECO:0007669"/>
    <property type="project" value="TreeGrafter"/>
</dbReference>
<feature type="region of interest" description="Disordered" evidence="5">
    <location>
        <begin position="1"/>
        <end position="33"/>
    </location>
</feature>
<feature type="compositionally biased region" description="Polar residues" evidence="5">
    <location>
        <begin position="20"/>
        <end position="29"/>
    </location>
</feature>
<feature type="compositionally biased region" description="Basic and acidic residues" evidence="5">
    <location>
        <begin position="7"/>
        <end position="19"/>
    </location>
</feature>
<feature type="binding site" evidence="4">
    <location>
        <position position="57"/>
    </location>
    <ligand>
        <name>substrate</name>
    </ligand>
</feature>
<accession>A0AA44BFQ2</accession>
<dbReference type="AlphaFoldDB" id="A0AA44BFQ2"/>
<dbReference type="GO" id="GO:0016791">
    <property type="term" value="F:phosphatase activity"/>
    <property type="evidence" value="ECO:0007669"/>
    <property type="project" value="TreeGrafter"/>
</dbReference>
<evidence type="ECO:0000256" key="4">
    <source>
        <dbReference type="PIRSR" id="PIRSR613078-2"/>
    </source>
</evidence>
<dbReference type="Pfam" id="PF00300">
    <property type="entry name" value="His_Phos_1"/>
    <property type="match status" value="1"/>
</dbReference>
<evidence type="ECO:0000256" key="3">
    <source>
        <dbReference type="PIRSR" id="PIRSR613078-1"/>
    </source>
</evidence>
<dbReference type="EMBL" id="SUMG01000010">
    <property type="protein sequence ID" value="NBG88706.1"/>
    <property type="molecule type" value="Genomic_DNA"/>
</dbReference>
<evidence type="ECO:0000313" key="7">
    <source>
        <dbReference type="Proteomes" id="UP000449710"/>
    </source>
</evidence>
<feature type="binding site" evidence="4">
    <location>
        <begin position="7"/>
        <end position="14"/>
    </location>
    <ligand>
        <name>substrate</name>
    </ligand>
</feature>
<dbReference type="InterPro" id="IPR013078">
    <property type="entry name" value="His_Pase_superF_clade-1"/>
</dbReference>
<reference evidence="6 7" key="1">
    <citation type="submission" date="2019-04" db="EMBL/GenBank/DDBJ databases">
        <title>Isachenkonia alkalipeptolytica gen. nov. sp. nov. a new anaerobic, alkiliphilic organothrophic bacterium capable to reduce synthesized ferrihydrite isolated from a soda lake.</title>
        <authorList>
            <person name="Toshchakov S.V."/>
            <person name="Zavarzina D.G."/>
            <person name="Zhilina T.N."/>
            <person name="Kostrikina N.A."/>
            <person name="Kublanov I.V."/>
        </authorList>
    </citation>
    <scope>NUCLEOTIDE SEQUENCE [LARGE SCALE GENOMIC DNA]</scope>
    <source>
        <strain evidence="6 7">Z-1701</strain>
    </source>
</reference>
<protein>
    <submittedName>
        <fullName evidence="6">Histidine phosphatase family protein</fullName>
    </submittedName>
</protein>
<dbReference type="InterPro" id="IPR029033">
    <property type="entry name" value="His_PPase_superfam"/>
</dbReference>
<dbReference type="PANTHER" id="PTHR48100:SF1">
    <property type="entry name" value="HISTIDINE PHOSPHATASE FAMILY PROTEIN-RELATED"/>
    <property type="match status" value="1"/>
</dbReference>
<dbReference type="PANTHER" id="PTHR48100">
    <property type="entry name" value="BROAD-SPECIFICITY PHOSPHATASE YOR283W-RELATED"/>
    <property type="match status" value="1"/>
</dbReference>
<proteinExistence type="predicted"/>
<evidence type="ECO:0000313" key="6">
    <source>
        <dbReference type="EMBL" id="NBG88706.1"/>
    </source>
</evidence>
<organism evidence="6 7">
    <name type="scientific">Isachenkonia alkalipeptolytica</name>
    <dbReference type="NCBI Taxonomy" id="2565777"/>
    <lineage>
        <taxon>Bacteria</taxon>
        <taxon>Bacillati</taxon>
        <taxon>Bacillota</taxon>
        <taxon>Clostridia</taxon>
        <taxon>Eubacteriales</taxon>
        <taxon>Clostridiaceae</taxon>
        <taxon>Isachenkonia</taxon>
    </lineage>
</organism>
<dbReference type="CDD" id="cd07067">
    <property type="entry name" value="HP_PGM_like"/>
    <property type="match status" value="1"/>
</dbReference>
<comment type="caution">
    <text evidence="6">The sequence shown here is derived from an EMBL/GenBank/DDBJ whole genome shotgun (WGS) entry which is preliminary data.</text>
</comment>
<gene>
    <name evidence="6" type="ORF">ISALK_09355</name>
</gene>
<dbReference type="SUPFAM" id="SSF53254">
    <property type="entry name" value="Phosphoglycerate mutase-like"/>
    <property type="match status" value="1"/>
</dbReference>
<evidence type="ECO:0000256" key="5">
    <source>
        <dbReference type="SAM" id="MobiDB-lite"/>
    </source>
</evidence>
<dbReference type="InterPro" id="IPR001345">
    <property type="entry name" value="PG/BPGM_mutase_AS"/>
</dbReference>
<sequence>MKIHITRHGETKWNQERRMQGSQNSSLTSKGMADAEKLQQRLASVKFDKIYSSPLGRAVRTAEIIRGDRKLPIEKVPQLMEMNFGAWEGRTVEEIERAYGQRYRDFWDAPEKYQPVEGESFEELFQRVERGLKEIIERGEEGEVSLLVAHAVVIKCIYALVKNLPLKEFWNPPFMYGTNLTILEIKGDEKEFILEGDISHLQDE</sequence>
<keyword evidence="2" id="KW-0413">Isomerase</keyword>
<keyword evidence="1" id="KW-0324">Glycolysis</keyword>
<feature type="active site" description="Proton donor/acceptor" evidence="3">
    <location>
        <position position="81"/>
    </location>
</feature>
<dbReference type="PIRSF" id="PIRSF000709">
    <property type="entry name" value="6PFK_2-Ptase"/>
    <property type="match status" value="1"/>
</dbReference>
<dbReference type="Gene3D" id="3.40.50.1240">
    <property type="entry name" value="Phosphoglycerate mutase-like"/>
    <property type="match status" value="1"/>
</dbReference>
<dbReference type="PROSITE" id="PS00175">
    <property type="entry name" value="PG_MUTASE"/>
    <property type="match status" value="1"/>
</dbReference>
<evidence type="ECO:0000256" key="1">
    <source>
        <dbReference type="ARBA" id="ARBA00023152"/>
    </source>
</evidence>
<feature type="active site" description="Tele-phosphohistidine intermediate" evidence="3">
    <location>
        <position position="8"/>
    </location>
</feature>
<dbReference type="RefSeq" id="WP_160721581.1">
    <property type="nucleotide sequence ID" value="NZ_SUMG01000010.1"/>
</dbReference>
<name>A0AA44BFQ2_9CLOT</name>
<dbReference type="Proteomes" id="UP000449710">
    <property type="component" value="Unassembled WGS sequence"/>
</dbReference>
<keyword evidence="7" id="KW-1185">Reference proteome</keyword>
<dbReference type="SMART" id="SM00855">
    <property type="entry name" value="PGAM"/>
    <property type="match status" value="1"/>
</dbReference>